<feature type="compositionally biased region" description="Basic residues" evidence="6">
    <location>
        <begin position="12"/>
        <end position="21"/>
    </location>
</feature>
<keyword evidence="3" id="KW-0067">ATP-binding</keyword>
<proteinExistence type="inferred from homology"/>
<feature type="domain" description="DNA mismatch repair proteins mutS family" evidence="8">
    <location>
        <begin position="809"/>
        <end position="1003"/>
    </location>
</feature>
<organism evidence="9 10">
    <name type="scientific">Nesidiocoris tenuis</name>
    <dbReference type="NCBI Taxonomy" id="355587"/>
    <lineage>
        <taxon>Eukaryota</taxon>
        <taxon>Metazoa</taxon>
        <taxon>Ecdysozoa</taxon>
        <taxon>Arthropoda</taxon>
        <taxon>Hexapoda</taxon>
        <taxon>Insecta</taxon>
        <taxon>Pterygota</taxon>
        <taxon>Neoptera</taxon>
        <taxon>Paraneoptera</taxon>
        <taxon>Hemiptera</taxon>
        <taxon>Heteroptera</taxon>
        <taxon>Panheteroptera</taxon>
        <taxon>Cimicomorpha</taxon>
        <taxon>Miridae</taxon>
        <taxon>Dicyphina</taxon>
        <taxon>Nesidiocoris</taxon>
    </lineage>
</organism>
<protein>
    <submittedName>
        <fullName evidence="9">MutS homolog 4 (E. coli)</fullName>
    </submittedName>
</protein>
<feature type="region of interest" description="Disordered" evidence="6">
    <location>
        <begin position="88"/>
        <end position="129"/>
    </location>
</feature>
<dbReference type="InterPro" id="IPR027417">
    <property type="entry name" value="P-loop_NTPase"/>
</dbReference>
<feature type="compositionally biased region" description="Polar residues" evidence="6">
    <location>
        <begin position="230"/>
        <end position="252"/>
    </location>
</feature>
<accession>A0ABN7ATY2</accession>
<comment type="similarity">
    <text evidence="1">Belongs to the DNA mismatch repair MutS family.</text>
</comment>
<dbReference type="PANTHER" id="PTHR11361">
    <property type="entry name" value="DNA MISMATCH REPAIR PROTEIN MUTS FAMILY MEMBER"/>
    <property type="match status" value="1"/>
</dbReference>
<dbReference type="InterPro" id="IPR007860">
    <property type="entry name" value="DNA_mmatch_repair_MutS_con_dom"/>
</dbReference>
<keyword evidence="4" id="KW-0238">DNA-binding</keyword>
<dbReference type="InterPro" id="IPR000432">
    <property type="entry name" value="DNA_mismatch_repair_MutS_C"/>
</dbReference>
<keyword evidence="2" id="KW-0547">Nucleotide-binding</keyword>
<evidence type="ECO:0000256" key="6">
    <source>
        <dbReference type="SAM" id="MobiDB-lite"/>
    </source>
</evidence>
<feature type="domain" description="DNA mismatch repair protein MutS core" evidence="7">
    <location>
        <begin position="465"/>
        <end position="793"/>
    </location>
</feature>
<dbReference type="SUPFAM" id="SSF48334">
    <property type="entry name" value="DNA repair protein MutS, domain III"/>
    <property type="match status" value="1"/>
</dbReference>
<dbReference type="Pfam" id="PF05188">
    <property type="entry name" value="MutS_II"/>
    <property type="match status" value="1"/>
</dbReference>
<dbReference type="Proteomes" id="UP001307889">
    <property type="component" value="Chromosome 6"/>
</dbReference>
<feature type="region of interest" description="Disordered" evidence="6">
    <location>
        <begin position="1"/>
        <end position="23"/>
    </location>
</feature>
<feature type="region of interest" description="Disordered" evidence="6">
    <location>
        <begin position="1076"/>
        <end position="1104"/>
    </location>
</feature>
<keyword evidence="10" id="KW-1185">Reference proteome</keyword>
<evidence type="ECO:0000313" key="9">
    <source>
        <dbReference type="EMBL" id="BES95661.1"/>
    </source>
</evidence>
<dbReference type="InterPro" id="IPR045076">
    <property type="entry name" value="MutS"/>
</dbReference>
<dbReference type="Pfam" id="PF05192">
    <property type="entry name" value="MutS_III"/>
    <property type="match status" value="1"/>
</dbReference>
<evidence type="ECO:0000256" key="1">
    <source>
        <dbReference type="ARBA" id="ARBA00006271"/>
    </source>
</evidence>
<dbReference type="SMART" id="SM00533">
    <property type="entry name" value="MUTSd"/>
    <property type="match status" value="1"/>
</dbReference>
<dbReference type="SUPFAM" id="SSF52540">
    <property type="entry name" value="P-loop containing nucleoside triphosphate hydrolases"/>
    <property type="match status" value="1"/>
</dbReference>
<dbReference type="EMBL" id="AP028914">
    <property type="protein sequence ID" value="BES95661.1"/>
    <property type="molecule type" value="Genomic_DNA"/>
</dbReference>
<evidence type="ECO:0000313" key="10">
    <source>
        <dbReference type="Proteomes" id="UP001307889"/>
    </source>
</evidence>
<evidence type="ECO:0000256" key="4">
    <source>
        <dbReference type="ARBA" id="ARBA00023125"/>
    </source>
</evidence>
<reference evidence="9 10" key="1">
    <citation type="submission" date="2023-09" db="EMBL/GenBank/DDBJ databases">
        <title>Nesidiocoris tenuis whole genome shotgun sequence.</title>
        <authorList>
            <person name="Shibata T."/>
            <person name="Shimoda M."/>
            <person name="Kobayashi T."/>
            <person name="Uehara T."/>
        </authorList>
    </citation>
    <scope>NUCLEOTIDE SEQUENCE [LARGE SCALE GENOMIC DNA]</scope>
    <source>
        <strain evidence="9 10">Japan</strain>
    </source>
</reference>
<feature type="region of interest" description="Disordered" evidence="6">
    <location>
        <begin position="230"/>
        <end position="286"/>
    </location>
</feature>
<evidence type="ECO:0000259" key="7">
    <source>
        <dbReference type="SMART" id="SM00533"/>
    </source>
</evidence>
<feature type="compositionally biased region" description="Polar residues" evidence="6">
    <location>
        <begin position="1086"/>
        <end position="1104"/>
    </location>
</feature>
<dbReference type="Gene3D" id="1.10.1420.10">
    <property type="match status" value="2"/>
</dbReference>
<evidence type="ECO:0000259" key="8">
    <source>
        <dbReference type="SMART" id="SM00534"/>
    </source>
</evidence>
<dbReference type="Gene3D" id="3.40.50.300">
    <property type="entry name" value="P-loop containing nucleotide triphosphate hydrolases"/>
    <property type="match status" value="1"/>
</dbReference>
<evidence type="ECO:0000256" key="3">
    <source>
        <dbReference type="ARBA" id="ARBA00022840"/>
    </source>
</evidence>
<dbReference type="SMART" id="SM00534">
    <property type="entry name" value="MUTSac"/>
    <property type="match status" value="1"/>
</dbReference>
<dbReference type="InterPro" id="IPR036678">
    <property type="entry name" value="MutS_con_dom_sf"/>
</dbReference>
<dbReference type="Gene3D" id="3.30.420.110">
    <property type="entry name" value="MutS, connector domain"/>
    <property type="match status" value="1"/>
</dbReference>
<dbReference type="InterPro" id="IPR036187">
    <property type="entry name" value="DNA_mismatch_repair_MutS_sf"/>
</dbReference>
<gene>
    <name evidence="9" type="ORF">NTJ_08470</name>
</gene>
<name>A0ABN7ATY2_9HEMI</name>
<evidence type="ECO:0000256" key="2">
    <source>
        <dbReference type="ARBA" id="ARBA00022741"/>
    </source>
</evidence>
<keyword evidence="5" id="KW-0469">Meiosis</keyword>
<dbReference type="InterPro" id="IPR007696">
    <property type="entry name" value="DNA_mismatch_repair_MutS_core"/>
</dbReference>
<dbReference type="PANTHER" id="PTHR11361:SF21">
    <property type="entry name" value="MUTS PROTEIN HOMOLOG 4"/>
    <property type="match status" value="1"/>
</dbReference>
<dbReference type="Pfam" id="PF00488">
    <property type="entry name" value="MutS_V"/>
    <property type="match status" value="1"/>
</dbReference>
<feature type="compositionally biased region" description="Low complexity" evidence="6">
    <location>
        <begin position="260"/>
        <end position="286"/>
    </location>
</feature>
<sequence length="1104" mass="123424">MNVMRSIPGPSRARRGGRTIRNRNADSHIYGLVGGVFKPKKNGSLSTGIGSVRSSLLSDIRRQRDCSTDSENTSPSVSKILSSLFTESTSKQSDCRNTESTENSRSEERSEFFQRNEEPEGHRNSGSFEFDYRNEGEDAFFGPNGIFSGGAVDHQGMFPPADDFQMQIEPNQGANSLFCLERIALDYGEFATDHDAIPQSPPIEDDRSNFVFKTPLPRQASSTNMSAENMLKTPSSANTLPRLSTPLFSSREPSLRRTHSSSTIPKKSSSSGGSKTTSAEPSTTSSSAVFVAMTEGRGYAVGEVGLAFIDSKRHVLTLCQISDSQTYMKTLTKILIHNPSELIVPDTFVCDADKSDLLKRVTDNFRSIKVVALKRQLFNAEQGISDIRSLSLPECSSVDVVTIRKYYALSAVAALLKYAEHEYKILFAKNTIHVCYESAEGIVAIDLSSSRRMELVAAHGNFVDPEKFSLLGVMNSTTTIGGRRRLRLEILQPPAEQEIINERLDIVELLVNNSDLFTSLKAAVSKFCEAEKLMWLCRQTPDFKREKKTNETITNYILLLKGSLENIPQLRDVLSETENSFLLKIRDILSDQRYRTMERLISEKIRDDAKPVRGCQAEIKRCFSIQEKVNGLLDVARDTYTKLLTEVEEEIAKVGNEHGLQLRMSQSAEFGYHGKYVIPKNTEIHSLELPAIFTDVKIRGNMCHVSTNEIYLLNNRIYKVVQELQLVSNAILYELVNDLRPSIGCLHNLCENIAVLDFICSLAQYSRSHNMVRPTFGDETDVCGGRHPILDSLNPLKPIPNDIIATAKKNFNIITGPNMGGKTIYLLQVALLQVMAQVGCYVPAVRATFRITNHIFLRKEDFNDLANQASSFHVEVKEIMHCLNSVTDSSLILMDELFYGTSNEIATVVSWAICEQLLSTPAFTFLTTHLHNLTNLEKLFVNVSNFHMEAIEATGGQQNRFPPLTYTHRLLEGVTPIEHYGVRLMLATSLPDPLKQEAARLVEKIAEKRSNRWVVAKLVPNAIQEAMAQVDLLEKFINDFYLLSKSPDCCVEEIKKLQQRAADTIIMQEIRSQILNEPGTPVPSKAIQTPIPSQNFDKSSSECS</sequence>
<evidence type="ECO:0000256" key="5">
    <source>
        <dbReference type="ARBA" id="ARBA00023254"/>
    </source>
</evidence>
<feature type="compositionally biased region" description="Basic and acidic residues" evidence="6">
    <location>
        <begin position="93"/>
        <end position="123"/>
    </location>
</feature>